<gene>
    <name evidence="1" type="ORF">RGC78_06270</name>
</gene>
<dbReference type="InterPro" id="IPR052022">
    <property type="entry name" value="26kDa_periplasmic_antigen"/>
</dbReference>
<proteinExistence type="predicted"/>
<dbReference type="PANTHER" id="PTHR34387">
    <property type="entry name" value="SLR1258 PROTEIN"/>
    <property type="match status" value="1"/>
</dbReference>
<accession>A0ABU1EFB4</accession>
<name>A0ABU1EFB4_9CLOT</name>
<dbReference type="Pfam" id="PF04402">
    <property type="entry name" value="SIMPL"/>
    <property type="match status" value="1"/>
</dbReference>
<comment type="caution">
    <text evidence="1">The sequence shown here is derived from an EMBL/GenBank/DDBJ whole genome shotgun (WGS) entry which is preliminary data.</text>
</comment>
<sequence>MYKLRDSDNYSLNDYSSTKCDNKFKVFGTGTVSLKPDGAEVVIGIITENTQLEVAQEENAKITQQVIDSIMGMGVLPKYIQTQSYNIRPNYDYIDGKRVFIGYQVSNYLKIFVRNISSVGEIIDTAVKNGANTVGDIRFIVWDQTKHYYEALNLAVEDTQNKASVIANKLKVKLNIIPIQINEQDKGNITPLTLMNVKAVNGATPIEAGENKVTAEIEAVFIYTEY</sequence>
<reference evidence="1 2" key="1">
    <citation type="submission" date="2023-09" db="EMBL/GenBank/DDBJ databases">
        <authorList>
            <person name="Zhai L."/>
        </authorList>
    </citation>
    <scope>NUCLEOTIDE SEQUENCE [LARGE SCALE GENOMIC DNA]</scope>
    <source>
        <strain evidence="1 2">5 N-1</strain>
    </source>
</reference>
<dbReference type="EMBL" id="JAVJAN010000013">
    <property type="protein sequence ID" value="MDR5587074.1"/>
    <property type="molecule type" value="Genomic_DNA"/>
</dbReference>
<dbReference type="Gene3D" id="3.30.110.170">
    <property type="entry name" value="Protein of unknown function (DUF541), domain 1"/>
    <property type="match status" value="1"/>
</dbReference>
<protein>
    <submittedName>
        <fullName evidence="1">SIMPL domain-containing protein</fullName>
    </submittedName>
</protein>
<dbReference type="Proteomes" id="UP001256646">
    <property type="component" value="Unassembled WGS sequence"/>
</dbReference>
<dbReference type="PANTHER" id="PTHR34387:SF1">
    <property type="entry name" value="PERIPLASMIC IMMUNOGENIC PROTEIN"/>
    <property type="match status" value="1"/>
</dbReference>
<evidence type="ECO:0000313" key="2">
    <source>
        <dbReference type="Proteomes" id="UP001256646"/>
    </source>
</evidence>
<evidence type="ECO:0000313" key="1">
    <source>
        <dbReference type="EMBL" id="MDR5587074.1"/>
    </source>
</evidence>
<organism evidence="1 2">
    <name type="scientific">Clostridium aquiflavi</name>
    <dbReference type="NCBI Taxonomy" id="3073603"/>
    <lineage>
        <taxon>Bacteria</taxon>
        <taxon>Bacillati</taxon>
        <taxon>Bacillota</taxon>
        <taxon>Clostridia</taxon>
        <taxon>Eubacteriales</taxon>
        <taxon>Clostridiaceae</taxon>
        <taxon>Clostridium</taxon>
    </lineage>
</organism>
<dbReference type="Gene3D" id="3.30.70.2970">
    <property type="entry name" value="Protein of unknown function (DUF541), domain 2"/>
    <property type="match status" value="1"/>
</dbReference>
<keyword evidence="2" id="KW-1185">Reference proteome</keyword>
<dbReference type="RefSeq" id="WP_252212135.1">
    <property type="nucleotide sequence ID" value="NZ_JAVJAN010000013.1"/>
</dbReference>
<dbReference type="InterPro" id="IPR007497">
    <property type="entry name" value="SIMPL/DUF541"/>
</dbReference>